<dbReference type="InterPro" id="IPR047589">
    <property type="entry name" value="DUF11_rpt"/>
</dbReference>
<keyword evidence="2" id="KW-1133">Transmembrane helix</keyword>
<evidence type="ECO:0000256" key="3">
    <source>
        <dbReference type="SAM" id="SignalP"/>
    </source>
</evidence>
<feature type="signal peptide" evidence="3">
    <location>
        <begin position="1"/>
        <end position="22"/>
    </location>
</feature>
<reference evidence="5" key="1">
    <citation type="submission" date="2021-01" db="EMBL/GenBank/DDBJ databases">
        <title>KCTC 19127 draft genome.</title>
        <authorList>
            <person name="An D."/>
        </authorList>
    </citation>
    <scope>NUCLEOTIDE SEQUENCE</scope>
    <source>
        <strain evidence="5">KCTC 19127</strain>
    </source>
</reference>
<dbReference type="RefSeq" id="WP_205257616.1">
    <property type="nucleotide sequence ID" value="NZ_BAAAPV010000003.1"/>
</dbReference>
<keyword evidence="2" id="KW-0472">Membrane</keyword>
<dbReference type="NCBIfam" id="TIGR01451">
    <property type="entry name" value="B_ant_repeat"/>
    <property type="match status" value="1"/>
</dbReference>
<evidence type="ECO:0000256" key="1">
    <source>
        <dbReference type="SAM" id="MobiDB-lite"/>
    </source>
</evidence>
<gene>
    <name evidence="5" type="ORF">JL107_13825</name>
</gene>
<evidence type="ECO:0000259" key="4">
    <source>
        <dbReference type="Pfam" id="PF01345"/>
    </source>
</evidence>
<feature type="chain" id="PRO_5037995706" evidence="3">
    <location>
        <begin position="23"/>
        <end position="244"/>
    </location>
</feature>
<protein>
    <submittedName>
        <fullName evidence="5">DUF11 domain-containing protein</fullName>
    </submittedName>
</protein>
<dbReference type="Proteomes" id="UP000663801">
    <property type="component" value="Unassembled WGS sequence"/>
</dbReference>
<evidence type="ECO:0000313" key="5">
    <source>
        <dbReference type="EMBL" id="MBM9477524.1"/>
    </source>
</evidence>
<feature type="transmembrane region" description="Helical" evidence="2">
    <location>
        <begin position="201"/>
        <end position="222"/>
    </location>
</feature>
<accession>A0A939C615</accession>
<dbReference type="Pfam" id="PF01345">
    <property type="entry name" value="DUF11"/>
    <property type="match status" value="1"/>
</dbReference>
<dbReference type="AlphaFoldDB" id="A0A939C615"/>
<keyword evidence="3" id="KW-0732">Signal</keyword>
<organism evidence="5 6">
    <name type="scientific">Nakamurella flavida</name>
    <dbReference type="NCBI Taxonomy" id="363630"/>
    <lineage>
        <taxon>Bacteria</taxon>
        <taxon>Bacillati</taxon>
        <taxon>Actinomycetota</taxon>
        <taxon>Actinomycetes</taxon>
        <taxon>Nakamurellales</taxon>
        <taxon>Nakamurellaceae</taxon>
        <taxon>Nakamurella</taxon>
    </lineage>
</organism>
<sequence>MCAAAVLALTGFTLFIGPAASAEPATAGTTVAAESAAAEPAAPAAPAAPAPAGPQLSIAVDDGRDTAAEGDQLAYTVTVTNLGTDAVAGLRISQLLPTGTTFVSADQDGVQDGGTVVWQQDLAASEVFTARVVATVGAPAAGELRLAGVACAALAADQPPLVCASDSDQLPAGAAADAAQAAAAGASGGDAAAVMGDGPRWWWFAGGAGVLVLVGAATALTVRHRRSDVATPPAAPVEDRLPVG</sequence>
<keyword evidence="2" id="KW-0812">Transmembrane</keyword>
<evidence type="ECO:0000313" key="6">
    <source>
        <dbReference type="Proteomes" id="UP000663801"/>
    </source>
</evidence>
<comment type="caution">
    <text evidence="5">The sequence shown here is derived from an EMBL/GenBank/DDBJ whole genome shotgun (WGS) entry which is preliminary data.</text>
</comment>
<proteinExistence type="predicted"/>
<feature type="domain" description="DUF11" evidence="4">
    <location>
        <begin position="57"/>
        <end position="139"/>
    </location>
</feature>
<feature type="region of interest" description="Disordered" evidence="1">
    <location>
        <begin position="38"/>
        <end position="58"/>
    </location>
</feature>
<dbReference type="InterPro" id="IPR001434">
    <property type="entry name" value="OmcB-like_DUF11"/>
</dbReference>
<dbReference type="EMBL" id="JAERWL010000010">
    <property type="protein sequence ID" value="MBM9477524.1"/>
    <property type="molecule type" value="Genomic_DNA"/>
</dbReference>
<name>A0A939C615_9ACTN</name>
<evidence type="ECO:0000256" key="2">
    <source>
        <dbReference type="SAM" id="Phobius"/>
    </source>
</evidence>
<keyword evidence="6" id="KW-1185">Reference proteome</keyword>
<feature type="region of interest" description="Disordered" evidence="1">
    <location>
        <begin position="225"/>
        <end position="244"/>
    </location>
</feature>